<dbReference type="EMBL" id="OQ230793">
    <property type="protein sequence ID" value="WCS66231.1"/>
    <property type="molecule type" value="Genomic_DNA"/>
</dbReference>
<sequence length="52" mass="5664">MSSPSWLVPGCWSVSPWLTLPLPLPCLGLSWLPLVLLSCLAAPSPARSHLRR</sequence>
<proteinExistence type="predicted"/>
<reference evidence="2 3" key="1">
    <citation type="submission" date="2023-01" db="EMBL/GenBank/DDBJ databases">
        <title>Complete genome of the Pseudomonas phage vB_PaeP_P1G.</title>
        <authorList>
            <person name="Pires D.P."/>
            <person name="Ferreira M."/>
            <person name="Costa M.J."/>
            <person name="Brandao A."/>
            <person name="Azeredo J."/>
            <person name="Santos S."/>
        </authorList>
    </citation>
    <scope>NUCLEOTIDE SEQUENCE [LARGE SCALE GENOMIC DNA]</scope>
</reference>
<keyword evidence="1" id="KW-0472">Membrane</keyword>
<feature type="transmembrane region" description="Helical" evidence="1">
    <location>
        <begin position="20"/>
        <end position="42"/>
    </location>
</feature>
<organism evidence="2 3">
    <name type="scientific">Pseudomonas phage vB_PaeP_P1G</name>
    <dbReference type="NCBI Taxonomy" id="3025372"/>
    <lineage>
        <taxon>Viruses</taxon>
        <taxon>Duplodnaviria</taxon>
        <taxon>Heunggongvirae</taxon>
        <taxon>Uroviricota</taxon>
        <taxon>Caudoviricetes</taxon>
        <taxon>Autographivirales</taxon>
        <taxon>Autoscriptoviridae</taxon>
        <taxon>Krylovirinae</taxon>
        <taxon>Phikmvvirus</taxon>
        <taxon>Phikmvvirus P1G</taxon>
    </lineage>
</organism>
<evidence type="ECO:0000256" key="1">
    <source>
        <dbReference type="SAM" id="Phobius"/>
    </source>
</evidence>
<accession>A0AAF0BTE7</accession>
<gene>
    <name evidence="2" type="ORF">vBPaePP1G_001</name>
</gene>
<evidence type="ECO:0000313" key="3">
    <source>
        <dbReference type="Proteomes" id="UP001215361"/>
    </source>
</evidence>
<keyword evidence="3" id="KW-1185">Reference proteome</keyword>
<name>A0AAF0BTE7_9CAUD</name>
<evidence type="ECO:0000313" key="2">
    <source>
        <dbReference type="EMBL" id="WCS66231.1"/>
    </source>
</evidence>
<dbReference type="Proteomes" id="UP001215361">
    <property type="component" value="Segment"/>
</dbReference>
<keyword evidence="1" id="KW-0812">Transmembrane</keyword>
<protein>
    <submittedName>
        <fullName evidence="2">Uncharacterized protein</fullName>
    </submittedName>
</protein>
<keyword evidence="1" id="KW-1133">Transmembrane helix</keyword>